<dbReference type="HOGENOM" id="CLU_2184861_0_0_1"/>
<dbReference type="AlphaFoldDB" id="S7Z7X4"/>
<evidence type="ECO:0000256" key="2">
    <source>
        <dbReference type="SAM" id="Phobius"/>
    </source>
</evidence>
<accession>S7Z7X4</accession>
<keyword evidence="4" id="KW-1185">Reference proteome</keyword>
<keyword evidence="2" id="KW-0472">Membrane</keyword>
<evidence type="ECO:0000256" key="1">
    <source>
        <dbReference type="SAM" id="MobiDB-lite"/>
    </source>
</evidence>
<name>S7Z7X4_PENO1</name>
<evidence type="ECO:0000313" key="4">
    <source>
        <dbReference type="Proteomes" id="UP000019376"/>
    </source>
</evidence>
<feature type="region of interest" description="Disordered" evidence="1">
    <location>
        <begin position="1"/>
        <end position="22"/>
    </location>
</feature>
<dbReference type="Proteomes" id="UP000019376">
    <property type="component" value="Unassembled WGS sequence"/>
</dbReference>
<sequence length="109" mass="12500">MLRVDENDERRERGAEREEIKKVDGRQSLREYSTGSKHRRGIFGVDVWMHHQQHMYIMASHLLPFSVLSTVISIDVGVVNLSFLKSTSMYELICNLSSKKMCNGKTQAG</sequence>
<keyword evidence="2" id="KW-0812">Transmembrane</keyword>
<organism evidence="3 4">
    <name type="scientific">Penicillium oxalicum (strain 114-2 / CGMCC 5302)</name>
    <name type="common">Penicillium decumbens</name>
    <dbReference type="NCBI Taxonomy" id="933388"/>
    <lineage>
        <taxon>Eukaryota</taxon>
        <taxon>Fungi</taxon>
        <taxon>Dikarya</taxon>
        <taxon>Ascomycota</taxon>
        <taxon>Pezizomycotina</taxon>
        <taxon>Eurotiomycetes</taxon>
        <taxon>Eurotiomycetidae</taxon>
        <taxon>Eurotiales</taxon>
        <taxon>Aspergillaceae</taxon>
        <taxon>Penicillium</taxon>
    </lineage>
</organism>
<gene>
    <name evidence="3" type="ORF">PDE_01210</name>
</gene>
<evidence type="ECO:0000313" key="3">
    <source>
        <dbReference type="EMBL" id="EPS26274.1"/>
    </source>
</evidence>
<feature type="transmembrane region" description="Helical" evidence="2">
    <location>
        <begin position="62"/>
        <end position="83"/>
    </location>
</feature>
<keyword evidence="2" id="KW-1133">Transmembrane helix</keyword>
<proteinExistence type="predicted"/>
<dbReference type="EMBL" id="KB644408">
    <property type="protein sequence ID" value="EPS26274.1"/>
    <property type="molecule type" value="Genomic_DNA"/>
</dbReference>
<reference evidence="3 4" key="1">
    <citation type="journal article" date="2013" name="PLoS ONE">
        <title>Genomic and secretomic analyses reveal unique features of the lignocellulolytic enzyme system of Penicillium decumbens.</title>
        <authorList>
            <person name="Liu G."/>
            <person name="Zhang L."/>
            <person name="Wei X."/>
            <person name="Zou G."/>
            <person name="Qin Y."/>
            <person name="Ma L."/>
            <person name="Li J."/>
            <person name="Zheng H."/>
            <person name="Wang S."/>
            <person name="Wang C."/>
            <person name="Xun L."/>
            <person name="Zhao G.-P."/>
            <person name="Zhou Z."/>
            <person name="Qu Y."/>
        </authorList>
    </citation>
    <scope>NUCLEOTIDE SEQUENCE [LARGE SCALE GENOMIC DNA]</scope>
    <source>
        <strain evidence="4">114-2 / CGMCC 5302</strain>
    </source>
</reference>
<protein>
    <submittedName>
        <fullName evidence="3">Uncharacterized protein</fullName>
    </submittedName>
</protein>